<reference evidence="2 3" key="1">
    <citation type="journal article" date="2009" name="Science">
        <title>Green evolution and dynamic adaptations revealed by genomes of the marine picoeukaryotes Micromonas.</title>
        <authorList>
            <person name="Worden A.Z."/>
            <person name="Lee J.H."/>
            <person name="Mock T."/>
            <person name="Rouze P."/>
            <person name="Simmons M.P."/>
            <person name="Aerts A.L."/>
            <person name="Allen A.E."/>
            <person name="Cuvelier M.L."/>
            <person name="Derelle E."/>
            <person name="Everett M.V."/>
            <person name="Foulon E."/>
            <person name="Grimwood J."/>
            <person name="Gundlach H."/>
            <person name="Henrissat B."/>
            <person name="Napoli C."/>
            <person name="McDonald S.M."/>
            <person name="Parker M.S."/>
            <person name="Rombauts S."/>
            <person name="Salamov A."/>
            <person name="Von Dassow P."/>
            <person name="Badger J.H."/>
            <person name="Coutinho P.M."/>
            <person name="Demir E."/>
            <person name="Dubchak I."/>
            <person name="Gentemann C."/>
            <person name="Eikrem W."/>
            <person name="Gready J.E."/>
            <person name="John U."/>
            <person name="Lanier W."/>
            <person name="Lindquist E.A."/>
            <person name="Lucas S."/>
            <person name="Mayer K.F."/>
            <person name="Moreau H."/>
            <person name="Not F."/>
            <person name="Otillar R."/>
            <person name="Panaud O."/>
            <person name="Pangilinan J."/>
            <person name="Paulsen I."/>
            <person name="Piegu B."/>
            <person name="Poliakov A."/>
            <person name="Robbens S."/>
            <person name="Schmutz J."/>
            <person name="Toulza E."/>
            <person name="Wyss T."/>
            <person name="Zelensky A."/>
            <person name="Zhou K."/>
            <person name="Armbrust E.V."/>
            <person name="Bhattacharya D."/>
            <person name="Goodenough U.W."/>
            <person name="Van de Peer Y."/>
            <person name="Grigoriev I.V."/>
        </authorList>
    </citation>
    <scope>NUCLEOTIDE SEQUENCE [LARGE SCALE GENOMIC DNA]</scope>
    <source>
        <strain evidence="3">RCC299 / NOUM17</strain>
    </source>
</reference>
<dbReference type="Pfam" id="PF04640">
    <property type="entry name" value="PLATZ"/>
    <property type="match status" value="1"/>
</dbReference>
<dbReference type="OrthoDB" id="1908108at2759"/>
<name>C1EFQ1_MICCC</name>
<evidence type="ECO:0000313" key="2">
    <source>
        <dbReference type="EMBL" id="ACO66889.1"/>
    </source>
</evidence>
<feature type="compositionally biased region" description="Basic and acidic residues" evidence="1">
    <location>
        <begin position="376"/>
        <end position="391"/>
    </location>
</feature>
<evidence type="ECO:0000313" key="3">
    <source>
        <dbReference type="Proteomes" id="UP000002009"/>
    </source>
</evidence>
<dbReference type="GeneID" id="8248311"/>
<feature type="region of interest" description="Disordered" evidence="1">
    <location>
        <begin position="329"/>
        <end position="467"/>
    </location>
</feature>
<dbReference type="InterPro" id="IPR006734">
    <property type="entry name" value="PLATZ"/>
</dbReference>
<dbReference type="KEGG" id="mis:MICPUN_63359"/>
<feature type="region of interest" description="Disordered" evidence="1">
    <location>
        <begin position="262"/>
        <end position="289"/>
    </location>
</feature>
<sequence>MGKDSLPRDLAWVPELCRSTYFLPCPNHQVSTGKGELTNLFCLKTQETLCSSCAGGREVVQVSARTSFHARISIRFSIGKMTYFVNVSSAASNVTFSRRADVDAAFPARDPAGFFRIGVLLSLVLSPGSSTDSPRVSSGDDRSRGHATGEIARCPVCEIATRMRISGWRRIVRRRARRRGPTPKTPSTGEDENCICSSLACSRAVVSTAAFLSIGDAASPRALRASSYHNVVRVQDVCELMDVRYIQTYVINSARVVFLSERPHPRGKKDGAKDDASASASSSRRSKAKDVDKKYSACAHCARTLQTPTADYCSISCKVSAGADMTPSEEAAKEAAAESEAAGVGTSGKGAKRDREGGEPSAVAKGDAAKPRVKKEKKETAGAKTKPKGEPRTPSAALKKERSGDANGVNGVKVPATIKTNAKKEPRPLNSLAANGPVTPADRGDVKRPAAPGSSSGKKSRLGSESDLLDGLAAVPFALVSNSRRKSRPKKSPHA</sequence>
<protein>
    <submittedName>
        <fullName evidence="2">Platz-like transcription factor</fullName>
    </submittedName>
</protein>
<dbReference type="AlphaFoldDB" id="C1EFQ1"/>
<proteinExistence type="predicted"/>
<dbReference type="eggNOG" id="KOG2081">
    <property type="taxonomic scope" value="Eukaryota"/>
</dbReference>
<dbReference type="PANTHER" id="PTHR31065">
    <property type="entry name" value="PLATZ TRANSCRIPTION FACTOR FAMILY PROTEIN"/>
    <property type="match status" value="1"/>
</dbReference>
<dbReference type="RefSeq" id="XP_002505631.1">
    <property type="nucleotide sequence ID" value="XM_002505585.1"/>
</dbReference>
<dbReference type="Proteomes" id="UP000002009">
    <property type="component" value="Chromosome 13"/>
</dbReference>
<dbReference type="EMBL" id="CP001331">
    <property type="protein sequence ID" value="ACO66889.1"/>
    <property type="molecule type" value="Genomic_DNA"/>
</dbReference>
<evidence type="ECO:0000256" key="1">
    <source>
        <dbReference type="SAM" id="MobiDB-lite"/>
    </source>
</evidence>
<dbReference type="InParanoid" id="C1EFQ1"/>
<keyword evidence="3" id="KW-1185">Reference proteome</keyword>
<feature type="region of interest" description="Disordered" evidence="1">
    <location>
        <begin position="127"/>
        <end position="147"/>
    </location>
</feature>
<accession>C1EFQ1</accession>
<gene>
    <name evidence="2" type="ORF">MICPUN_63359</name>
</gene>
<dbReference type="PANTHER" id="PTHR31065:SF1">
    <property type="entry name" value="OS09G0116050 PROTEIN"/>
    <property type="match status" value="1"/>
</dbReference>
<organism evidence="2 3">
    <name type="scientific">Micromonas commoda (strain RCC299 / NOUM17 / CCMP2709)</name>
    <name type="common">Picoplanktonic green alga</name>
    <dbReference type="NCBI Taxonomy" id="296587"/>
    <lineage>
        <taxon>Eukaryota</taxon>
        <taxon>Viridiplantae</taxon>
        <taxon>Chlorophyta</taxon>
        <taxon>Mamiellophyceae</taxon>
        <taxon>Mamiellales</taxon>
        <taxon>Mamiellaceae</taxon>
        <taxon>Micromonas</taxon>
    </lineage>
</organism>
<feature type="compositionally biased region" description="Basic and acidic residues" evidence="1">
    <location>
        <begin position="262"/>
        <end position="276"/>
    </location>
</feature>